<dbReference type="Proteomes" id="UP000004416">
    <property type="component" value="Unassembled WGS sequence"/>
</dbReference>
<evidence type="ECO:0000256" key="2">
    <source>
        <dbReference type="ARBA" id="ARBA00011322"/>
    </source>
</evidence>
<feature type="coiled-coil region" evidence="4">
    <location>
        <begin position="563"/>
        <end position="604"/>
    </location>
</feature>
<evidence type="ECO:0000313" key="7">
    <source>
        <dbReference type="Proteomes" id="UP000004416"/>
    </source>
</evidence>
<name>G9XTF0_DESHA</name>
<organism evidence="6 7">
    <name type="scientific">Desulfitobacterium hafniense DP7</name>
    <dbReference type="NCBI Taxonomy" id="537010"/>
    <lineage>
        <taxon>Bacteria</taxon>
        <taxon>Bacillati</taxon>
        <taxon>Bacillota</taxon>
        <taxon>Clostridia</taxon>
        <taxon>Eubacteriales</taxon>
        <taxon>Desulfitobacteriaceae</taxon>
        <taxon>Desulfitobacterium</taxon>
    </lineage>
</organism>
<sequence>MAGYTIKQITIQNFKYIPSNRPLTVPFKASNIVILSGQNGYGKTTLFDAVELLFCGDIKHFYDNLLNRGSESIGILANDPAEDIDISAIIDTPDKEKVHIKRRFLKDRGYESQVFWNEKEITQDQLFQLLKTNYNMFNIGTYISQSESLDFLQNKYKNRKDQVSSLLENPEIIKKIELLKTVQAQIKSRSDKEVAALTTVKNAANDQVMRLENQVKNIEASTTLAGENKRLFPDREYDFDLVRLDSGKTYGELVLPLKQLESFVRNYEEYLKNIRNAHAEKLLGVSINIYMALFYTSQITILKEKATIIEMASKSKHLLGKLKQREWNFEQAVFNAVGVTEVIVQEIKILLQEKQNEQQKLTESDRVVLSLINTRQSLIDQFNNATQQGTIEKEVCPLCGTKFAEINEAFAETEKILKRVHEDAIQRSNEIEDKLVKLFNMHVIPLIELFLVDNHNLIELNDYLSSCKNLFTDQLIQDLKRLGIDSFSSRLIEAEFNDDEFKTAFTALQNKIKQNQQPPKVVLSEAQIELFKSIHYNYYHNQPPIHSGEQFQAKRQYIAQSYMNEFSLKLSEARRNNENAEFALQQYIDKSSELQESIKTLVKKYEDSYKEYQSLLADAIRVPLMIFSGKIIQNYPLGLGIKAIIRTNQLVFETSDKEGVDAYNILSTGQLNGLAIAILLSVRNVYGYPDGLDIIMIDDPLQTIDEISAISLADLLTQQNIGQIILSTHEDQKARLLRFKFQQADLSVCEHNMQQIYFSAVQ</sequence>
<dbReference type="PANTHER" id="PTHR32114">
    <property type="entry name" value="ABC TRANSPORTER ABCH.3"/>
    <property type="match status" value="1"/>
</dbReference>
<gene>
    <name evidence="6" type="ORF">HMPREF0322_04257</name>
</gene>
<dbReference type="InterPro" id="IPR027417">
    <property type="entry name" value="P-loop_NTPase"/>
</dbReference>
<dbReference type="AlphaFoldDB" id="G9XTF0"/>
<dbReference type="Pfam" id="PF02463">
    <property type="entry name" value="SMC_N"/>
    <property type="match status" value="1"/>
</dbReference>
<dbReference type="InterPro" id="IPR003395">
    <property type="entry name" value="RecF/RecN/SMC_N"/>
</dbReference>
<proteinExistence type="inferred from homology"/>
<protein>
    <recommendedName>
        <fullName evidence="3">Nuclease SbcCD subunit C</fullName>
    </recommendedName>
</protein>
<dbReference type="PATRIC" id="fig|537010.4.peg.3976"/>
<feature type="coiled-coil region" evidence="4">
    <location>
        <begin position="194"/>
        <end position="221"/>
    </location>
</feature>
<dbReference type="EMBL" id="AFZX01000108">
    <property type="protein sequence ID" value="EHL05116.1"/>
    <property type="molecule type" value="Genomic_DNA"/>
</dbReference>
<dbReference type="PANTHER" id="PTHR32114:SF2">
    <property type="entry name" value="ABC TRANSPORTER ABCH.3"/>
    <property type="match status" value="1"/>
</dbReference>
<evidence type="ECO:0000259" key="5">
    <source>
        <dbReference type="Pfam" id="PF02463"/>
    </source>
</evidence>
<evidence type="ECO:0000256" key="4">
    <source>
        <dbReference type="SAM" id="Coils"/>
    </source>
</evidence>
<dbReference type="SUPFAM" id="SSF52540">
    <property type="entry name" value="P-loop containing nucleoside triphosphate hydrolases"/>
    <property type="match status" value="1"/>
</dbReference>
<evidence type="ECO:0000256" key="3">
    <source>
        <dbReference type="ARBA" id="ARBA00013368"/>
    </source>
</evidence>
<feature type="domain" description="RecF/RecN/SMC N-terminal" evidence="5">
    <location>
        <begin position="6"/>
        <end position="732"/>
    </location>
</feature>
<comment type="similarity">
    <text evidence="1">Belongs to the SMC family. SbcC subfamily.</text>
</comment>
<dbReference type="HOGENOM" id="CLU_019883_0_0_9"/>
<comment type="caution">
    <text evidence="6">The sequence shown here is derived from an EMBL/GenBank/DDBJ whole genome shotgun (WGS) entry which is preliminary data.</text>
</comment>
<dbReference type="RefSeq" id="WP_005815521.1">
    <property type="nucleotide sequence ID" value="NZ_JH414485.1"/>
</dbReference>
<accession>G9XTF0</accession>
<reference evidence="6 7" key="1">
    <citation type="submission" date="2011-08" db="EMBL/GenBank/DDBJ databases">
        <authorList>
            <person name="Weinstock G."/>
            <person name="Sodergren E."/>
            <person name="Clifton S."/>
            <person name="Fulton L."/>
            <person name="Fulton B."/>
            <person name="Courtney L."/>
            <person name="Fronick C."/>
            <person name="Harrison M."/>
            <person name="Strong C."/>
            <person name="Farmer C."/>
            <person name="Delahaunty K."/>
            <person name="Markovic C."/>
            <person name="Hall O."/>
            <person name="Minx P."/>
            <person name="Tomlinson C."/>
            <person name="Mitreva M."/>
            <person name="Hou S."/>
            <person name="Chen J."/>
            <person name="Wollam A."/>
            <person name="Pepin K.H."/>
            <person name="Johnson M."/>
            <person name="Bhonagiri V."/>
            <person name="Zhang X."/>
            <person name="Suruliraj S."/>
            <person name="Warren W."/>
            <person name="Chinwalla A."/>
            <person name="Mardis E.R."/>
            <person name="Wilson R.K."/>
        </authorList>
    </citation>
    <scope>NUCLEOTIDE SEQUENCE [LARGE SCALE GENOMIC DNA]</scope>
    <source>
        <strain evidence="6 7">DP7</strain>
    </source>
</reference>
<comment type="subunit">
    <text evidence="2">Heterodimer of SbcC and SbcD.</text>
</comment>
<evidence type="ECO:0000313" key="6">
    <source>
        <dbReference type="EMBL" id="EHL05116.1"/>
    </source>
</evidence>
<keyword evidence="4" id="KW-0175">Coiled coil</keyword>
<evidence type="ECO:0000256" key="1">
    <source>
        <dbReference type="ARBA" id="ARBA00006930"/>
    </source>
</evidence>
<dbReference type="Gene3D" id="3.40.50.300">
    <property type="entry name" value="P-loop containing nucleotide triphosphate hydrolases"/>
    <property type="match status" value="2"/>
</dbReference>